<keyword evidence="10 31" id="KW-0812">Transmembrane</keyword>
<organism evidence="34 35">
    <name type="scientific">Petromyzon marinus</name>
    <name type="common">Sea lamprey</name>
    <dbReference type="NCBI Taxonomy" id="7757"/>
    <lineage>
        <taxon>Eukaryota</taxon>
        <taxon>Metazoa</taxon>
        <taxon>Chordata</taxon>
        <taxon>Craniata</taxon>
        <taxon>Vertebrata</taxon>
        <taxon>Cyclostomata</taxon>
        <taxon>Hyperoartia</taxon>
        <taxon>Petromyzontiformes</taxon>
        <taxon>Petromyzontidae</taxon>
        <taxon>Petromyzon</taxon>
    </lineage>
</organism>
<sequence>MSQRDAVTMKASVEQGGPARLGYRVRYSSSGHVAVPDGMEVAGRAEGLPLDPSVHSHMGMLGESGQRHRRKYQAGIHLLKPFRTTSKHTHPVDNAGLFSFMTFNWLSPLAWKAFKKGELKMDHVWPVSKHEGSAVNARRLERLWQQELKECGREGASLSRVMWRFCRTRLVISILCLMITMLAGFCGPAFVVRRLLEYTQQEAADLTYGLMLVAAIFLSELIRSWSLALTWALNYRTGSRLRGATLSLAYEKVLKLRSLRDKTQGELMNICSTDGHRVYEAAAVGSLLAGGPLVALLGMVYTLFILGPTALFGSAVFILFYPGMMFVSRLTAYFRKKCLDVTDRRVRLMNEVLNCIKFIKMYAWEKPFSHNILAVRAEERRIMERAGYVQSITVGVAPIVVVIASVVTFSTHMVLGYDLEASQAFTVVTVFNAMTFALKVTPFSVKALSEASVAVDRFQGLLLMEDLHVARAKPSRPGLALELKNATLAWETLTGSTQASPRARSPVPKGRVKAKEASRRGAAKKVVAERPPPAGPLTEQIGHLLVDSPDEEDETRSIFRKSRLLKVLHNMDLAVEKGKLLGICGCVGSGKTSLISAVMGQMTLLEGSVAVSGTLAYVAQQAWILNTTVRDNILFGKAYNEERYNMVLEACCLRIDLAMLPYGDMTEIGERGANLSGGQRQRISLARALFSDRSIYLLDDPLSAVDNHVGAHLFTHAIRTGMRGKTVMFVTHQLQYLAECDVVLFMRDGCMAEWGTHAELMNNSGDYAALFHSANEGSHYKLDEKQSARQSVKKPAEKKKLKNKQLVAMATEEDDAPAVSKEEKEVEEEEEEGQLMTAEEKGHGSVPWSVYAVYIGAAGGPCAFIAILSLFIFTVGSTAFSNWWLSYWIKQGSGNWSTWSANDTLLSGMGSMKDNRDMHFYAGVYALSMVAMLFLKAVRGIAFVKGTLRASSRLHDSLFLKVLRSSMTVFDTTPTGRLLNRFSRDMDEVDVRMPFQAELFIQNVILVLFCLGVIAAVFPWFLLAVIPLCVLFLIINKISRVFIRELKRLDNISHSPFMSHVAASLQGLPTIHAYSKSDEFLHRYQELLDTNQACLFLFSCAVRWLAVRLDIISVALITTTALMMVLMHGQIPAAYAGLAISYAIQLTGTFQFTIRLASETEARFTSVERIQHYIEALEEEAPDHVPEKPLAAEWPQHGSVSFQDVEMRYREGLPLVLKRVTANIKPRENVGIVGRTGSGKSSLGVCLFRLVELCGGSISIDGVPIGDIGLGDLRSRLSIIPQEPVLFIGTIRTNLDPLGLYTDEQIWEALERTHMKDNIGQLPQKLETEVVENGENFSVGERQLLCVARAILRHSKILLLDEATAAIDTETDTLIQETIRRAFGDCTMLTIAHRLNTVLSCDRIMVMDQGQVVEFDSPSTLLENRASRFAAMMVAGEGQVTRSLGSG</sequence>
<dbReference type="CDD" id="cd18599">
    <property type="entry name" value="ABC_6TM_MRP5_8_9_D2"/>
    <property type="match status" value="1"/>
</dbReference>
<evidence type="ECO:0000256" key="15">
    <source>
        <dbReference type="ARBA" id="ARBA00022967"/>
    </source>
</evidence>
<dbReference type="GO" id="GO:0008559">
    <property type="term" value="F:ABC-type xenobiotic transporter activity"/>
    <property type="evidence" value="ECO:0007669"/>
    <property type="project" value="UniProtKB-EC"/>
</dbReference>
<comment type="catalytic activity">
    <reaction evidence="25">
        <text>N-acetyl-L-aspartyl-L-glutamyl-L-glutamate(in) + ATP + H2O = N-acetyl-L-aspartyl-L-glutamyl-L-glutamate(out) + ADP + phosphate + H(+)</text>
        <dbReference type="Rhea" id="RHEA:66732"/>
        <dbReference type="ChEBI" id="CHEBI:15377"/>
        <dbReference type="ChEBI" id="CHEBI:15378"/>
        <dbReference type="ChEBI" id="CHEBI:30616"/>
        <dbReference type="ChEBI" id="CHEBI:43474"/>
        <dbReference type="ChEBI" id="CHEBI:76935"/>
        <dbReference type="ChEBI" id="CHEBI:456216"/>
    </reaction>
    <physiologicalReaction direction="left-to-right" evidence="25">
        <dbReference type="Rhea" id="RHEA:66733"/>
    </physiologicalReaction>
</comment>
<evidence type="ECO:0000256" key="2">
    <source>
        <dbReference type="ARBA" id="ARBA00004463"/>
    </source>
</evidence>
<evidence type="ECO:0000256" key="4">
    <source>
        <dbReference type="ARBA" id="ARBA00004608"/>
    </source>
</evidence>
<feature type="transmembrane region" description="Helical" evidence="31">
    <location>
        <begin position="918"/>
        <end position="935"/>
    </location>
</feature>
<evidence type="ECO:0000256" key="14">
    <source>
        <dbReference type="ARBA" id="ARBA00022840"/>
    </source>
</evidence>
<feature type="transmembrane region" description="Helical" evidence="31">
    <location>
        <begin position="211"/>
        <end position="233"/>
    </location>
</feature>
<dbReference type="SUPFAM" id="SSF90123">
    <property type="entry name" value="ABC transporter transmembrane region"/>
    <property type="match status" value="2"/>
</dbReference>
<dbReference type="GO" id="GO:0016324">
    <property type="term" value="C:apical plasma membrane"/>
    <property type="evidence" value="ECO:0007669"/>
    <property type="project" value="UniProtKB-SubCell"/>
</dbReference>
<dbReference type="Gene3D" id="3.40.50.300">
    <property type="entry name" value="P-loop containing nucleotide triphosphate hydrolases"/>
    <property type="match status" value="2"/>
</dbReference>
<evidence type="ECO:0000313" key="34">
    <source>
        <dbReference type="Proteomes" id="UP001318040"/>
    </source>
</evidence>
<evidence type="ECO:0000256" key="10">
    <source>
        <dbReference type="ARBA" id="ARBA00022692"/>
    </source>
</evidence>
<evidence type="ECO:0000256" key="8">
    <source>
        <dbReference type="ARBA" id="ARBA00022475"/>
    </source>
</evidence>
<keyword evidence="8" id="KW-1003">Cell membrane</keyword>
<dbReference type="InterPro" id="IPR017871">
    <property type="entry name" value="ABC_transporter-like_CS"/>
</dbReference>
<dbReference type="FunFam" id="1.20.1560.10:FF:000012">
    <property type="entry name" value="ATP binding cassette subfamily C member 5"/>
    <property type="match status" value="1"/>
</dbReference>
<feature type="domain" description="ABC transmembrane type-1" evidence="33">
    <location>
        <begin position="171"/>
        <end position="450"/>
    </location>
</feature>
<comment type="catalytic activity">
    <reaction evidence="26">
        <text>N-acetyl-L-aspartate(in) + ATP + H2O = N-acetyl-L-aspartate(out) + ADP + phosphate + H(+)</text>
        <dbReference type="Rhea" id="RHEA:66744"/>
        <dbReference type="ChEBI" id="CHEBI:15377"/>
        <dbReference type="ChEBI" id="CHEBI:15378"/>
        <dbReference type="ChEBI" id="CHEBI:16953"/>
        <dbReference type="ChEBI" id="CHEBI:30616"/>
        <dbReference type="ChEBI" id="CHEBI:43474"/>
        <dbReference type="ChEBI" id="CHEBI:456216"/>
    </reaction>
    <physiologicalReaction direction="left-to-right" evidence="26">
        <dbReference type="Rhea" id="RHEA:66745"/>
    </physiologicalReaction>
</comment>
<evidence type="ECO:0000256" key="23">
    <source>
        <dbReference type="ARBA" id="ARBA00050745"/>
    </source>
</evidence>
<evidence type="ECO:0000256" key="21">
    <source>
        <dbReference type="ARBA" id="ARBA00034018"/>
    </source>
</evidence>
<evidence type="ECO:0000256" key="19">
    <source>
        <dbReference type="ARBA" id="ARBA00023180"/>
    </source>
</evidence>
<protein>
    <recommendedName>
        <fullName evidence="28">ATP-binding cassette sub-family C member 5</fullName>
        <ecNumber evidence="6">7.6.2.2</ecNumber>
    </recommendedName>
    <alternativeName>
        <fullName evidence="29">Multidrug resistance-associated protein 5</fullName>
    </alternativeName>
</protein>
<keyword evidence="15" id="KW-1278">Translocase</keyword>
<evidence type="ECO:0000313" key="35">
    <source>
        <dbReference type="RefSeq" id="XP_032830976.1"/>
    </source>
</evidence>
<keyword evidence="17" id="KW-0333">Golgi apparatus</keyword>
<keyword evidence="19" id="KW-0325">Glycoprotein</keyword>
<feature type="domain" description="ABC transmembrane type-1" evidence="33">
    <location>
        <begin position="865"/>
        <end position="1162"/>
    </location>
</feature>
<comment type="catalytic activity">
    <reaction evidence="27">
        <text>3',5'-cyclic GMP(in) + ATP + H2O = 3',5'-cyclic GMP(out) + ADP + phosphate + H(+)</text>
        <dbReference type="Rhea" id="RHEA:66188"/>
        <dbReference type="ChEBI" id="CHEBI:15377"/>
        <dbReference type="ChEBI" id="CHEBI:15378"/>
        <dbReference type="ChEBI" id="CHEBI:30616"/>
        <dbReference type="ChEBI" id="CHEBI:43474"/>
        <dbReference type="ChEBI" id="CHEBI:57746"/>
        <dbReference type="ChEBI" id="CHEBI:456216"/>
    </reaction>
    <physiologicalReaction direction="left-to-right" evidence="27">
        <dbReference type="Rhea" id="RHEA:66189"/>
    </physiologicalReaction>
</comment>
<reference evidence="35" key="1">
    <citation type="submission" date="2025-08" db="UniProtKB">
        <authorList>
            <consortium name="RefSeq"/>
        </authorList>
    </citation>
    <scope>IDENTIFICATION</scope>
    <source>
        <tissue evidence="35">Sperm</tissue>
    </source>
</reference>
<evidence type="ECO:0000256" key="18">
    <source>
        <dbReference type="ARBA" id="ARBA00023136"/>
    </source>
</evidence>
<dbReference type="InterPro" id="IPR050173">
    <property type="entry name" value="ABC_transporter_C-like"/>
</dbReference>
<dbReference type="PROSITE" id="PS00211">
    <property type="entry name" value="ABC_TRANSPORTER_1"/>
    <property type="match status" value="2"/>
</dbReference>
<accession>A0AAJ7XE06</accession>
<evidence type="ECO:0000256" key="3">
    <source>
        <dbReference type="ARBA" id="ARBA00004554"/>
    </source>
</evidence>
<dbReference type="CTD" id="10057"/>
<dbReference type="PROSITE" id="PS50929">
    <property type="entry name" value="ABC_TM1F"/>
    <property type="match status" value="2"/>
</dbReference>
<dbReference type="CDD" id="cd03244">
    <property type="entry name" value="ABCC_MRP_domain2"/>
    <property type="match status" value="1"/>
</dbReference>
<evidence type="ECO:0000256" key="16">
    <source>
        <dbReference type="ARBA" id="ARBA00022989"/>
    </source>
</evidence>
<evidence type="ECO:0000259" key="33">
    <source>
        <dbReference type="PROSITE" id="PS50929"/>
    </source>
</evidence>
<evidence type="ECO:0000256" key="5">
    <source>
        <dbReference type="ARBA" id="ARBA00009726"/>
    </source>
</evidence>
<keyword evidence="7" id="KW-0813">Transport</keyword>
<feature type="domain" description="ABC transporter" evidence="32">
    <location>
        <begin position="553"/>
        <end position="773"/>
    </location>
</feature>
<evidence type="ECO:0000256" key="29">
    <source>
        <dbReference type="ARBA" id="ARBA00082793"/>
    </source>
</evidence>
<keyword evidence="13" id="KW-0967">Endosome</keyword>
<dbReference type="PROSITE" id="PS50893">
    <property type="entry name" value="ABC_TRANSPORTER_2"/>
    <property type="match status" value="2"/>
</dbReference>
<dbReference type="RefSeq" id="XP_032830976.1">
    <property type="nucleotide sequence ID" value="XM_032975085.1"/>
</dbReference>
<dbReference type="GO" id="GO:0016323">
    <property type="term" value="C:basolateral plasma membrane"/>
    <property type="evidence" value="ECO:0007669"/>
    <property type="project" value="UniProtKB-SubCell"/>
</dbReference>
<evidence type="ECO:0000256" key="13">
    <source>
        <dbReference type="ARBA" id="ARBA00022753"/>
    </source>
</evidence>
<feature type="domain" description="ABC transporter" evidence="32">
    <location>
        <begin position="1200"/>
        <end position="1434"/>
    </location>
</feature>
<keyword evidence="11" id="KW-0677">Repeat</keyword>
<dbReference type="InterPro" id="IPR003439">
    <property type="entry name" value="ABC_transporter-like_ATP-bd"/>
</dbReference>
<comment type="catalytic activity">
    <reaction evidence="23">
        <text>N-acetyl-L-aspartyl-L-glutamate(in) + ATP + H2O = N-acetyl-L-aspartyl-L-glutamate(out) + ADP + phosphate + H(+)</text>
        <dbReference type="Rhea" id="RHEA:66728"/>
        <dbReference type="ChEBI" id="CHEBI:15377"/>
        <dbReference type="ChEBI" id="CHEBI:15378"/>
        <dbReference type="ChEBI" id="CHEBI:30616"/>
        <dbReference type="ChEBI" id="CHEBI:43474"/>
        <dbReference type="ChEBI" id="CHEBI:76931"/>
        <dbReference type="ChEBI" id="CHEBI:456216"/>
    </reaction>
    <physiologicalReaction direction="left-to-right" evidence="23">
        <dbReference type="Rhea" id="RHEA:66729"/>
    </physiologicalReaction>
</comment>
<comment type="catalytic activity">
    <reaction evidence="24">
        <text>3',5'-cyclic AMP(in) + ATP + H2O = 3',5'-cyclic AMP(out) + ADP + phosphate + H(+)</text>
        <dbReference type="Rhea" id="RHEA:66184"/>
        <dbReference type="ChEBI" id="CHEBI:15377"/>
        <dbReference type="ChEBI" id="CHEBI:15378"/>
        <dbReference type="ChEBI" id="CHEBI:30616"/>
        <dbReference type="ChEBI" id="CHEBI:43474"/>
        <dbReference type="ChEBI" id="CHEBI:58165"/>
        <dbReference type="ChEBI" id="CHEBI:456216"/>
    </reaction>
    <physiologicalReaction direction="left-to-right" evidence="24">
        <dbReference type="Rhea" id="RHEA:66185"/>
    </physiologicalReaction>
</comment>
<keyword evidence="34" id="KW-1185">Reference proteome</keyword>
<evidence type="ECO:0000256" key="7">
    <source>
        <dbReference type="ARBA" id="ARBA00022448"/>
    </source>
</evidence>
<name>A0AAJ7XE06_PETMA</name>
<comment type="catalytic activity">
    <reaction evidence="21">
        <text>ATP + H2O + xenobioticSide 1 = ADP + phosphate + xenobioticSide 2.</text>
        <dbReference type="EC" id="7.6.2.2"/>
    </reaction>
</comment>
<keyword evidence="9" id="KW-0597">Phosphoprotein</keyword>
<dbReference type="InterPro" id="IPR036640">
    <property type="entry name" value="ABC1_TM_sf"/>
</dbReference>
<evidence type="ECO:0000256" key="1">
    <source>
        <dbReference type="ARBA" id="ARBA00004424"/>
    </source>
</evidence>
<dbReference type="PANTHER" id="PTHR24223">
    <property type="entry name" value="ATP-BINDING CASSETTE SUB-FAMILY C"/>
    <property type="match status" value="1"/>
</dbReference>
<dbReference type="Pfam" id="PF00005">
    <property type="entry name" value="ABC_tran"/>
    <property type="match status" value="2"/>
</dbReference>
<dbReference type="FunFam" id="3.40.50.300:FF:000605">
    <property type="entry name" value="multidrug resistance-associated protein 5 isoform X1"/>
    <property type="match status" value="1"/>
</dbReference>
<evidence type="ECO:0000256" key="31">
    <source>
        <dbReference type="SAM" id="Phobius"/>
    </source>
</evidence>
<evidence type="ECO:0000256" key="28">
    <source>
        <dbReference type="ARBA" id="ARBA00069159"/>
    </source>
</evidence>
<feature type="region of interest" description="Disordered" evidence="30">
    <location>
        <begin position="495"/>
        <end position="533"/>
    </location>
</feature>
<evidence type="ECO:0000256" key="20">
    <source>
        <dbReference type="ARBA" id="ARBA00023769"/>
    </source>
</evidence>
<keyword evidence="16 31" id="KW-1133">Transmembrane helix</keyword>
<feature type="transmembrane region" description="Helical" evidence="31">
    <location>
        <begin position="851"/>
        <end position="875"/>
    </location>
</feature>
<dbReference type="FunFam" id="3.40.50.300:FF:000074">
    <property type="entry name" value="Multidrug resistance-associated protein 5 isoform 1"/>
    <property type="match status" value="1"/>
</dbReference>
<dbReference type="GeneID" id="116954515"/>
<evidence type="ECO:0000256" key="6">
    <source>
        <dbReference type="ARBA" id="ARBA00012191"/>
    </source>
</evidence>
<evidence type="ECO:0000256" key="27">
    <source>
        <dbReference type="ARBA" id="ARBA00052963"/>
    </source>
</evidence>
<comment type="catalytic activity">
    <reaction evidence="22">
        <text>(2S)-2-[5-amino-1-(beta-D-ribosyl)imidazole-4-carboxamido]succinate(in) + ATP + H2O = (2S)-2-[5-amino-1-(beta-D-ribosyl)imidazole-4-carboxamido]succinate(out) + ADP + phosphate + H(+)</text>
        <dbReference type="Rhea" id="RHEA:66752"/>
        <dbReference type="ChEBI" id="CHEBI:15377"/>
        <dbReference type="ChEBI" id="CHEBI:15378"/>
        <dbReference type="ChEBI" id="CHEBI:30616"/>
        <dbReference type="ChEBI" id="CHEBI:43474"/>
        <dbReference type="ChEBI" id="CHEBI:167466"/>
        <dbReference type="ChEBI" id="CHEBI:456216"/>
    </reaction>
    <physiologicalReaction direction="left-to-right" evidence="22">
        <dbReference type="Rhea" id="RHEA:66753"/>
    </physiologicalReaction>
</comment>
<dbReference type="FunFam" id="1.20.1560.10:FF:000015">
    <property type="entry name" value="multidrug resistance-associated protein 5 isoform X1"/>
    <property type="match status" value="1"/>
</dbReference>
<proteinExistence type="inferred from homology"/>
<comment type="subcellular location">
    <subcellularLocation>
        <location evidence="1">Apical cell membrane</location>
        <topology evidence="1">Multi-pass membrane protein</topology>
    </subcellularLocation>
    <subcellularLocation>
        <location evidence="3">Basolateral cell membrane</location>
        <topology evidence="3">Multi-pass membrane protein</topology>
    </subcellularLocation>
    <subcellularLocation>
        <location evidence="2">Cytoplasmic granule</location>
    </subcellularLocation>
    <subcellularLocation>
        <location evidence="4">Endosome membrane</location>
    </subcellularLocation>
    <subcellularLocation>
        <location evidence="20">Golgi apparatus lumen</location>
    </subcellularLocation>
</comment>
<dbReference type="GO" id="GO:0005524">
    <property type="term" value="F:ATP binding"/>
    <property type="evidence" value="ECO:0007669"/>
    <property type="project" value="UniProtKB-KW"/>
</dbReference>
<dbReference type="EC" id="7.6.2.2" evidence="6"/>
<dbReference type="Pfam" id="PF00664">
    <property type="entry name" value="ABC_membrane"/>
    <property type="match status" value="2"/>
</dbReference>
<dbReference type="CDD" id="cd03250">
    <property type="entry name" value="ABCC_MRP_domain1"/>
    <property type="match status" value="1"/>
</dbReference>
<dbReference type="GO" id="GO:0005796">
    <property type="term" value="C:Golgi lumen"/>
    <property type="evidence" value="ECO:0007669"/>
    <property type="project" value="UniProtKB-SubCell"/>
</dbReference>
<feature type="transmembrane region" description="Helical" evidence="31">
    <location>
        <begin position="310"/>
        <end position="327"/>
    </location>
</feature>
<feature type="transmembrane region" description="Helical" evidence="31">
    <location>
        <begin position="1105"/>
        <end position="1127"/>
    </location>
</feature>
<evidence type="ECO:0000256" key="25">
    <source>
        <dbReference type="ARBA" id="ARBA00052576"/>
    </source>
</evidence>
<dbReference type="SUPFAM" id="SSF52540">
    <property type="entry name" value="P-loop containing nucleoside triphosphate hydrolases"/>
    <property type="match status" value="2"/>
</dbReference>
<keyword evidence="12" id="KW-0547">Nucleotide-binding</keyword>
<dbReference type="PANTHER" id="PTHR24223:SF196">
    <property type="entry name" value="ATP-BINDING CASSETTE SUB-FAMILY C MEMBER 5"/>
    <property type="match status" value="1"/>
</dbReference>
<evidence type="ECO:0000256" key="24">
    <source>
        <dbReference type="ARBA" id="ARBA00051604"/>
    </source>
</evidence>
<evidence type="ECO:0000256" key="22">
    <source>
        <dbReference type="ARBA" id="ARBA00050661"/>
    </source>
</evidence>
<evidence type="ECO:0000256" key="12">
    <source>
        <dbReference type="ARBA" id="ARBA00022741"/>
    </source>
</evidence>
<dbReference type="SMART" id="SM00382">
    <property type="entry name" value="AAA"/>
    <property type="match status" value="2"/>
</dbReference>
<dbReference type="InterPro" id="IPR003593">
    <property type="entry name" value="AAA+_ATPase"/>
</dbReference>
<feature type="transmembrane region" description="Helical" evidence="31">
    <location>
        <begin position="1024"/>
        <end position="1043"/>
    </location>
</feature>
<feature type="transmembrane region" description="Helical" evidence="31">
    <location>
        <begin position="170"/>
        <end position="191"/>
    </location>
</feature>
<feature type="region of interest" description="Disordered" evidence="30">
    <location>
        <begin position="781"/>
        <end position="841"/>
    </location>
</feature>
<feature type="transmembrane region" description="Helical" evidence="31">
    <location>
        <begin position="278"/>
        <end position="304"/>
    </location>
</feature>
<dbReference type="KEGG" id="pmrn:116954515"/>
<evidence type="ECO:0000256" key="9">
    <source>
        <dbReference type="ARBA" id="ARBA00022553"/>
    </source>
</evidence>
<evidence type="ECO:0000256" key="30">
    <source>
        <dbReference type="SAM" id="MobiDB-lite"/>
    </source>
</evidence>
<feature type="transmembrane region" description="Helical" evidence="31">
    <location>
        <begin position="386"/>
        <end position="409"/>
    </location>
</feature>
<keyword evidence="14" id="KW-0067">ATP-binding</keyword>
<dbReference type="CDD" id="cd18592">
    <property type="entry name" value="ABC_6TM_MRP5_8_9_D1"/>
    <property type="match status" value="1"/>
</dbReference>
<comment type="similarity">
    <text evidence="5">Belongs to the ABC transporter superfamily. ABCC family. Conjugate transporter (TC 3.A.1.208) subfamily.</text>
</comment>
<dbReference type="Proteomes" id="UP001318040">
    <property type="component" value="Chromosome 55"/>
</dbReference>
<dbReference type="Gene3D" id="1.20.1560.10">
    <property type="entry name" value="ABC transporter type 1, transmembrane domain"/>
    <property type="match status" value="2"/>
</dbReference>
<evidence type="ECO:0000256" key="17">
    <source>
        <dbReference type="ARBA" id="ARBA00023034"/>
    </source>
</evidence>
<dbReference type="GO" id="GO:0016887">
    <property type="term" value="F:ATP hydrolysis activity"/>
    <property type="evidence" value="ECO:0007669"/>
    <property type="project" value="InterPro"/>
</dbReference>
<evidence type="ECO:0000256" key="26">
    <source>
        <dbReference type="ARBA" id="ARBA00052708"/>
    </source>
</evidence>
<dbReference type="GO" id="GO:0010008">
    <property type="term" value="C:endosome membrane"/>
    <property type="evidence" value="ECO:0007669"/>
    <property type="project" value="UniProtKB-SubCell"/>
</dbReference>
<dbReference type="InterPro" id="IPR027417">
    <property type="entry name" value="P-loop_NTPase"/>
</dbReference>
<dbReference type="InterPro" id="IPR011527">
    <property type="entry name" value="ABC1_TM_dom"/>
</dbReference>
<evidence type="ECO:0000259" key="32">
    <source>
        <dbReference type="PROSITE" id="PS50893"/>
    </source>
</evidence>
<keyword evidence="18 31" id="KW-0472">Membrane</keyword>
<gene>
    <name evidence="35" type="primary">ABCC5</name>
</gene>
<evidence type="ECO:0000256" key="11">
    <source>
        <dbReference type="ARBA" id="ARBA00022737"/>
    </source>
</evidence>